<name>X0WJZ0_9ZZZZ</name>
<dbReference type="GO" id="GO:0005524">
    <property type="term" value="F:ATP binding"/>
    <property type="evidence" value="ECO:0007669"/>
    <property type="project" value="UniProtKB-KW"/>
</dbReference>
<evidence type="ECO:0000256" key="4">
    <source>
        <dbReference type="ARBA" id="ARBA00022679"/>
    </source>
</evidence>
<dbReference type="InterPro" id="IPR027417">
    <property type="entry name" value="P-loop_NTPase"/>
</dbReference>
<dbReference type="PANTHER" id="PTHR11088">
    <property type="entry name" value="TRNA DIMETHYLALLYLTRANSFERASE"/>
    <property type="match status" value="1"/>
</dbReference>
<evidence type="ECO:0000313" key="10">
    <source>
        <dbReference type="EMBL" id="GAG31309.1"/>
    </source>
</evidence>
<gene>
    <name evidence="10" type="ORF">S01H1_66524</name>
</gene>
<dbReference type="EC" id="2.5.1.75" evidence="3"/>
<comment type="caution">
    <text evidence="10">The sequence shown here is derived from an EMBL/GenBank/DDBJ whole genome shotgun (WGS) entry which is preliminary data.</text>
</comment>
<comment type="cofactor">
    <cofactor evidence="1">
        <name>Mg(2+)</name>
        <dbReference type="ChEBI" id="CHEBI:18420"/>
    </cofactor>
</comment>
<dbReference type="Gene3D" id="3.40.50.300">
    <property type="entry name" value="P-loop containing nucleotide triphosphate hydrolases"/>
    <property type="match status" value="1"/>
</dbReference>
<evidence type="ECO:0000256" key="7">
    <source>
        <dbReference type="ARBA" id="ARBA00022840"/>
    </source>
</evidence>
<dbReference type="GO" id="GO:0052381">
    <property type="term" value="F:tRNA dimethylallyltransferase activity"/>
    <property type="evidence" value="ECO:0007669"/>
    <property type="project" value="UniProtKB-EC"/>
</dbReference>
<reference evidence="10" key="1">
    <citation type="journal article" date="2014" name="Front. Microbiol.">
        <title>High frequency of phylogenetically diverse reductive dehalogenase-homologous genes in deep subseafloor sedimentary metagenomes.</title>
        <authorList>
            <person name="Kawai M."/>
            <person name="Futagami T."/>
            <person name="Toyoda A."/>
            <person name="Takaki Y."/>
            <person name="Nishi S."/>
            <person name="Hori S."/>
            <person name="Arai W."/>
            <person name="Tsubouchi T."/>
            <person name="Morono Y."/>
            <person name="Uchiyama I."/>
            <person name="Ito T."/>
            <person name="Fujiyama A."/>
            <person name="Inagaki F."/>
            <person name="Takami H."/>
        </authorList>
    </citation>
    <scope>NUCLEOTIDE SEQUENCE</scope>
    <source>
        <strain evidence="10">Expedition CK06-06</strain>
    </source>
</reference>
<evidence type="ECO:0000256" key="6">
    <source>
        <dbReference type="ARBA" id="ARBA00022741"/>
    </source>
</evidence>
<evidence type="ECO:0000256" key="2">
    <source>
        <dbReference type="ARBA" id="ARBA00005842"/>
    </source>
</evidence>
<dbReference type="SUPFAM" id="SSF52540">
    <property type="entry name" value="P-loop containing nucleoside triphosphate hydrolases"/>
    <property type="match status" value="1"/>
</dbReference>
<dbReference type="EMBL" id="BARS01043991">
    <property type="protein sequence ID" value="GAG31309.1"/>
    <property type="molecule type" value="Genomic_DNA"/>
</dbReference>
<evidence type="ECO:0000256" key="5">
    <source>
        <dbReference type="ARBA" id="ARBA00022694"/>
    </source>
</evidence>
<dbReference type="Gene3D" id="1.10.20.140">
    <property type="match status" value="1"/>
</dbReference>
<keyword evidence="7" id="KW-0067">ATP-binding</keyword>
<evidence type="ECO:0000256" key="3">
    <source>
        <dbReference type="ARBA" id="ARBA00012665"/>
    </source>
</evidence>
<dbReference type="Pfam" id="PF01715">
    <property type="entry name" value="IPPT"/>
    <property type="match status" value="1"/>
</dbReference>
<protein>
    <recommendedName>
        <fullName evidence="3">tRNA dimethylallyltransferase</fullName>
        <ecNumber evidence="3">2.5.1.75</ecNumber>
    </recommendedName>
</protein>
<feature type="non-terminal residue" evidence="10">
    <location>
        <position position="1"/>
    </location>
</feature>
<proteinExistence type="inferred from homology"/>
<keyword evidence="6" id="KW-0547">Nucleotide-binding</keyword>
<comment type="similarity">
    <text evidence="2">Belongs to the IPP transferase family.</text>
</comment>
<sequence length="250" mass="28511">LRLSECFNGEIVSADSRQVYRHLDIGTAKPTREEMSRVPHHLIDVVNPDEVFSLAQYQEMAFKAIKDIQQRDKLPFLVGGSGLYVRAVLENWRIPRVSPDYRFRYNVEKRAAEGGAAELYEELARLDPEAARKIDPRNVRRIIRALEVHAGAGQPFSRAGRKRPPPFRALVIGLTTDRVGLYKIVDERVDAMFAGGLVNEVENLLKMGYDFSLPAFSGIGYRQVGQYLRGKLSLEEARQKIKTETHRFIR</sequence>
<dbReference type="InterPro" id="IPR039657">
    <property type="entry name" value="Dimethylallyltransferase"/>
</dbReference>
<evidence type="ECO:0000256" key="8">
    <source>
        <dbReference type="ARBA" id="ARBA00022842"/>
    </source>
</evidence>
<dbReference type="NCBIfam" id="TIGR00174">
    <property type="entry name" value="miaA"/>
    <property type="match status" value="1"/>
</dbReference>
<dbReference type="HAMAP" id="MF_00185">
    <property type="entry name" value="IPP_trans"/>
    <property type="match status" value="1"/>
</dbReference>
<evidence type="ECO:0000256" key="1">
    <source>
        <dbReference type="ARBA" id="ARBA00001946"/>
    </source>
</evidence>
<feature type="non-terminal residue" evidence="10">
    <location>
        <position position="250"/>
    </location>
</feature>
<keyword evidence="8" id="KW-0460">Magnesium</keyword>
<organism evidence="10">
    <name type="scientific">marine sediment metagenome</name>
    <dbReference type="NCBI Taxonomy" id="412755"/>
    <lineage>
        <taxon>unclassified sequences</taxon>
        <taxon>metagenomes</taxon>
        <taxon>ecological metagenomes</taxon>
    </lineage>
</organism>
<dbReference type="InterPro" id="IPR018022">
    <property type="entry name" value="IPT"/>
</dbReference>
<dbReference type="GO" id="GO:0006400">
    <property type="term" value="P:tRNA modification"/>
    <property type="evidence" value="ECO:0007669"/>
    <property type="project" value="TreeGrafter"/>
</dbReference>
<comment type="catalytic activity">
    <reaction evidence="9">
        <text>adenosine(37) in tRNA + dimethylallyl diphosphate = N(6)-dimethylallyladenosine(37) in tRNA + diphosphate</text>
        <dbReference type="Rhea" id="RHEA:26482"/>
        <dbReference type="Rhea" id="RHEA-COMP:10162"/>
        <dbReference type="Rhea" id="RHEA-COMP:10375"/>
        <dbReference type="ChEBI" id="CHEBI:33019"/>
        <dbReference type="ChEBI" id="CHEBI:57623"/>
        <dbReference type="ChEBI" id="CHEBI:74411"/>
        <dbReference type="ChEBI" id="CHEBI:74415"/>
        <dbReference type="EC" id="2.5.1.75"/>
    </reaction>
</comment>
<evidence type="ECO:0000256" key="9">
    <source>
        <dbReference type="ARBA" id="ARBA00049563"/>
    </source>
</evidence>
<keyword evidence="4" id="KW-0808">Transferase</keyword>
<accession>X0WJZ0</accession>
<keyword evidence="5" id="KW-0819">tRNA processing</keyword>
<dbReference type="PANTHER" id="PTHR11088:SF60">
    <property type="entry name" value="TRNA DIMETHYLALLYLTRANSFERASE"/>
    <property type="match status" value="1"/>
</dbReference>
<dbReference type="AlphaFoldDB" id="X0WJZ0"/>